<reference evidence="2 3" key="1">
    <citation type="submission" date="2023-04" db="EMBL/GenBank/DDBJ databases">
        <title>Ectobacillus antri isolated from activated sludge.</title>
        <authorList>
            <person name="Yan P."/>
            <person name="Liu X."/>
        </authorList>
    </citation>
    <scope>NUCLEOTIDE SEQUENCE [LARGE SCALE GENOMIC DNA]</scope>
    <source>
        <strain evidence="2 3">C18H</strain>
    </source>
</reference>
<dbReference type="InterPro" id="IPR004360">
    <property type="entry name" value="Glyas_Fos-R_dOase_dom"/>
</dbReference>
<organism evidence="2 3">
    <name type="scientific">Ectobacillus antri</name>
    <dbReference type="NCBI Taxonomy" id="2486280"/>
    <lineage>
        <taxon>Bacteria</taxon>
        <taxon>Bacillati</taxon>
        <taxon>Bacillota</taxon>
        <taxon>Bacilli</taxon>
        <taxon>Bacillales</taxon>
        <taxon>Bacillaceae</taxon>
        <taxon>Ectobacillus</taxon>
    </lineage>
</organism>
<dbReference type="InterPro" id="IPR037523">
    <property type="entry name" value="VOC_core"/>
</dbReference>
<gene>
    <name evidence="2" type="ORF">P6P90_12560</name>
</gene>
<sequence>MNTIQSIGQIAVPVQNLERAIVFYRDILQLPMLFTAGSLAFFDCDGVRLLLSEPEPEFTGGER</sequence>
<keyword evidence="3" id="KW-1185">Reference proteome</keyword>
<dbReference type="Gene3D" id="3.10.180.10">
    <property type="entry name" value="2,3-Dihydroxybiphenyl 1,2-Dioxygenase, domain 1"/>
    <property type="match status" value="1"/>
</dbReference>
<dbReference type="PROSITE" id="PS51819">
    <property type="entry name" value="VOC"/>
    <property type="match status" value="1"/>
</dbReference>
<evidence type="ECO:0000313" key="3">
    <source>
        <dbReference type="Proteomes" id="UP001218246"/>
    </source>
</evidence>
<dbReference type="EMBL" id="JARULN010000013">
    <property type="protein sequence ID" value="MDG5754795.1"/>
    <property type="molecule type" value="Genomic_DNA"/>
</dbReference>
<dbReference type="RefSeq" id="WP_124565156.1">
    <property type="nucleotide sequence ID" value="NZ_JARRRY010000013.1"/>
</dbReference>
<dbReference type="Proteomes" id="UP001218246">
    <property type="component" value="Unassembled WGS sequence"/>
</dbReference>
<name>A0ABT6H6W7_9BACI</name>
<feature type="domain" description="VOC" evidence="1">
    <location>
        <begin position="6"/>
        <end position="63"/>
    </location>
</feature>
<dbReference type="SUPFAM" id="SSF54593">
    <property type="entry name" value="Glyoxalase/Bleomycin resistance protein/Dihydroxybiphenyl dioxygenase"/>
    <property type="match status" value="1"/>
</dbReference>
<protein>
    <submittedName>
        <fullName evidence="2">VOC family protein</fullName>
    </submittedName>
</protein>
<accession>A0ABT6H6W7</accession>
<evidence type="ECO:0000313" key="2">
    <source>
        <dbReference type="EMBL" id="MDG5754795.1"/>
    </source>
</evidence>
<evidence type="ECO:0000259" key="1">
    <source>
        <dbReference type="PROSITE" id="PS51819"/>
    </source>
</evidence>
<comment type="caution">
    <text evidence="2">The sequence shown here is derived from an EMBL/GenBank/DDBJ whole genome shotgun (WGS) entry which is preliminary data.</text>
</comment>
<dbReference type="InterPro" id="IPR029068">
    <property type="entry name" value="Glyas_Bleomycin-R_OHBP_Dase"/>
</dbReference>
<dbReference type="Pfam" id="PF00903">
    <property type="entry name" value="Glyoxalase"/>
    <property type="match status" value="1"/>
</dbReference>
<proteinExistence type="predicted"/>